<name>A0ABD5UFC0_9EURY</name>
<keyword evidence="3" id="KW-1185">Reference proteome</keyword>
<evidence type="ECO:0000313" key="3">
    <source>
        <dbReference type="Proteomes" id="UP001596406"/>
    </source>
</evidence>
<gene>
    <name evidence="2" type="ORF">ACFQHK_13400</name>
</gene>
<accession>A0ABD5UFC0</accession>
<dbReference type="PROSITE" id="PS51257">
    <property type="entry name" value="PROKAR_LIPOPROTEIN"/>
    <property type="match status" value="1"/>
</dbReference>
<dbReference type="EMBL" id="JBHSXM010000001">
    <property type="protein sequence ID" value="MFC6837504.1"/>
    <property type="molecule type" value="Genomic_DNA"/>
</dbReference>
<dbReference type="InterPro" id="IPR025164">
    <property type="entry name" value="Toastrack_DUF4097"/>
</dbReference>
<organism evidence="2 3">
    <name type="scientific">Halomarina ordinaria</name>
    <dbReference type="NCBI Taxonomy" id="3033939"/>
    <lineage>
        <taxon>Archaea</taxon>
        <taxon>Methanobacteriati</taxon>
        <taxon>Methanobacteriota</taxon>
        <taxon>Stenosarchaea group</taxon>
        <taxon>Halobacteria</taxon>
        <taxon>Halobacteriales</taxon>
        <taxon>Natronomonadaceae</taxon>
        <taxon>Halomarina</taxon>
    </lineage>
</organism>
<reference evidence="2 3" key="1">
    <citation type="journal article" date="2019" name="Int. J. Syst. Evol. Microbiol.">
        <title>The Global Catalogue of Microorganisms (GCM) 10K type strain sequencing project: providing services to taxonomists for standard genome sequencing and annotation.</title>
        <authorList>
            <consortium name="The Broad Institute Genomics Platform"/>
            <consortium name="The Broad Institute Genome Sequencing Center for Infectious Disease"/>
            <person name="Wu L."/>
            <person name="Ma J."/>
        </authorList>
    </citation>
    <scope>NUCLEOTIDE SEQUENCE [LARGE SCALE GENOMIC DNA]</scope>
    <source>
        <strain evidence="2 3">PSRA2</strain>
    </source>
</reference>
<feature type="domain" description="DUF4097" evidence="1">
    <location>
        <begin position="127"/>
        <end position="268"/>
    </location>
</feature>
<proteinExistence type="predicted"/>
<comment type="caution">
    <text evidence="2">The sequence shown here is derived from an EMBL/GenBank/DDBJ whole genome shotgun (WGS) entry which is preliminary data.</text>
</comment>
<evidence type="ECO:0000313" key="2">
    <source>
        <dbReference type="EMBL" id="MFC6837504.1"/>
    </source>
</evidence>
<dbReference type="AlphaFoldDB" id="A0ABD5UFC0"/>
<protein>
    <submittedName>
        <fullName evidence="2">DUF4097 family beta strand repeat-containing protein</fullName>
    </submittedName>
</protein>
<dbReference type="RefSeq" id="WP_304449169.1">
    <property type="nucleotide sequence ID" value="NZ_JARRAH010000001.1"/>
</dbReference>
<dbReference type="Pfam" id="PF13349">
    <property type="entry name" value="DUF4097"/>
    <property type="match status" value="1"/>
</dbReference>
<sequence>MRRRTWLRLGAVATTASLAGCLDRFGGDDEVTDERSEEYDPPANAAVAVSNTNGPVTVEAGDGDELVLDVVERTTLDREALAAVTVDVRTDGDRVLVETTADSERARGRVTVDLTLTVPSAVWVEEVTTANGPVELSGTTGDTVVRTANGGIEVEAVDGYVTLETSNGSVEARDVAGIDGATTANGSVDLDVRALRRDAAVRTSNGSVDLALAADLSAVVTARTSNGAVDVEGVRFEEESGSRTELSGRLGEGEHALSVETTNGRIDLRALEG</sequence>
<dbReference type="Proteomes" id="UP001596406">
    <property type="component" value="Unassembled WGS sequence"/>
</dbReference>
<evidence type="ECO:0000259" key="1">
    <source>
        <dbReference type="Pfam" id="PF13349"/>
    </source>
</evidence>